<proteinExistence type="predicted"/>
<protein>
    <submittedName>
        <fullName evidence="1">Uncharacterized protein</fullName>
    </submittedName>
</protein>
<dbReference type="AlphaFoldDB" id="A0A4R6FLE0"/>
<dbReference type="EMBL" id="SNWD01000007">
    <property type="protein sequence ID" value="TDN81740.1"/>
    <property type="molecule type" value="Genomic_DNA"/>
</dbReference>
<dbReference type="Proteomes" id="UP000295493">
    <property type="component" value="Unassembled WGS sequence"/>
</dbReference>
<sequence>MSGAKHTPGPWFPHGFTYPEGVAGDVFAKDSNNVLACTAICRVVEPISKMDSDLRRPPLDALQAVARKNAAQPVIEANARLIAAAPDGLEIAEEFLAFARSGANFYYPPGSLQKLEAFVAKARGEA</sequence>
<evidence type="ECO:0000313" key="2">
    <source>
        <dbReference type="Proteomes" id="UP000295493"/>
    </source>
</evidence>
<dbReference type="OrthoDB" id="8482145at2"/>
<evidence type="ECO:0000313" key="1">
    <source>
        <dbReference type="EMBL" id="TDN81740.1"/>
    </source>
</evidence>
<gene>
    <name evidence="1" type="ORF">EV664_107142</name>
</gene>
<dbReference type="RefSeq" id="WP_133495860.1">
    <property type="nucleotide sequence ID" value="NZ_BMLU01000007.1"/>
</dbReference>
<reference evidence="1 2" key="1">
    <citation type="submission" date="2019-03" db="EMBL/GenBank/DDBJ databases">
        <title>Genomic Encyclopedia of Type Strains, Phase IV (KMG-IV): sequencing the most valuable type-strain genomes for metagenomic binning, comparative biology and taxonomic classification.</title>
        <authorList>
            <person name="Goeker M."/>
        </authorList>
    </citation>
    <scope>NUCLEOTIDE SEQUENCE [LARGE SCALE GENOMIC DNA]</scope>
    <source>
        <strain evidence="1 2">DSM 25059</strain>
    </source>
</reference>
<organism evidence="1 2">
    <name type="scientific">Stakelama pacifica</name>
    <dbReference type="NCBI Taxonomy" id="517720"/>
    <lineage>
        <taxon>Bacteria</taxon>
        <taxon>Pseudomonadati</taxon>
        <taxon>Pseudomonadota</taxon>
        <taxon>Alphaproteobacteria</taxon>
        <taxon>Sphingomonadales</taxon>
        <taxon>Sphingomonadaceae</taxon>
        <taxon>Stakelama</taxon>
    </lineage>
</organism>
<accession>A0A4R6FLE0</accession>
<keyword evidence="2" id="KW-1185">Reference proteome</keyword>
<name>A0A4R6FLE0_9SPHN</name>
<comment type="caution">
    <text evidence="1">The sequence shown here is derived from an EMBL/GenBank/DDBJ whole genome shotgun (WGS) entry which is preliminary data.</text>
</comment>